<evidence type="ECO:0000313" key="1">
    <source>
        <dbReference type="EMBL" id="OLP83489.1"/>
    </source>
</evidence>
<dbReference type="AlphaFoldDB" id="A0A1Q9CKP4"/>
<dbReference type="Proteomes" id="UP000186817">
    <property type="component" value="Unassembled WGS sequence"/>
</dbReference>
<gene>
    <name evidence="1" type="ORF">AK812_SmicGene35760</name>
</gene>
<sequence>MVSCLQPCTGASSRDTAGGPLFPLVLRRLEFMVWPLDKLASQKCLRAVMEIRPAHHGRAPKVYRLRAGQVQAKVYIPAATQNLSLRISAELDSTVDELQRLAQDKSGLRLAGLVASGGLGTALQLISTFGLSD</sequence>
<dbReference type="OrthoDB" id="10286810at2759"/>
<dbReference type="EMBL" id="LSRX01001113">
    <property type="protein sequence ID" value="OLP83489.1"/>
    <property type="molecule type" value="Genomic_DNA"/>
</dbReference>
<comment type="caution">
    <text evidence="1">The sequence shown here is derived from an EMBL/GenBank/DDBJ whole genome shotgun (WGS) entry which is preliminary data.</text>
</comment>
<name>A0A1Q9CKP4_SYMMI</name>
<keyword evidence="2" id="KW-1185">Reference proteome</keyword>
<accession>A0A1Q9CKP4</accession>
<organism evidence="1 2">
    <name type="scientific">Symbiodinium microadriaticum</name>
    <name type="common">Dinoflagellate</name>
    <name type="synonym">Zooxanthella microadriatica</name>
    <dbReference type="NCBI Taxonomy" id="2951"/>
    <lineage>
        <taxon>Eukaryota</taxon>
        <taxon>Sar</taxon>
        <taxon>Alveolata</taxon>
        <taxon>Dinophyceae</taxon>
        <taxon>Suessiales</taxon>
        <taxon>Symbiodiniaceae</taxon>
        <taxon>Symbiodinium</taxon>
    </lineage>
</organism>
<reference evidence="1 2" key="1">
    <citation type="submission" date="2016-02" db="EMBL/GenBank/DDBJ databases">
        <title>Genome analysis of coral dinoflagellate symbionts highlights evolutionary adaptations to a symbiotic lifestyle.</title>
        <authorList>
            <person name="Aranda M."/>
            <person name="Li Y."/>
            <person name="Liew Y.J."/>
            <person name="Baumgarten S."/>
            <person name="Simakov O."/>
            <person name="Wilson M."/>
            <person name="Piel J."/>
            <person name="Ashoor H."/>
            <person name="Bougouffa S."/>
            <person name="Bajic V.B."/>
            <person name="Ryu T."/>
            <person name="Ravasi T."/>
            <person name="Bayer T."/>
            <person name="Micklem G."/>
            <person name="Kim H."/>
            <person name="Bhak J."/>
            <person name="Lajeunesse T.C."/>
            <person name="Voolstra C.R."/>
        </authorList>
    </citation>
    <scope>NUCLEOTIDE SEQUENCE [LARGE SCALE GENOMIC DNA]</scope>
    <source>
        <strain evidence="1 2">CCMP2467</strain>
    </source>
</reference>
<evidence type="ECO:0000313" key="2">
    <source>
        <dbReference type="Proteomes" id="UP000186817"/>
    </source>
</evidence>
<protein>
    <submittedName>
        <fullName evidence="1">Uncharacterized protein</fullName>
    </submittedName>
</protein>
<proteinExistence type="predicted"/>